<dbReference type="GO" id="GO:0008999">
    <property type="term" value="F:protein-N-terminal-alanine acetyltransferase activity"/>
    <property type="evidence" value="ECO:0007669"/>
    <property type="project" value="TreeGrafter"/>
</dbReference>
<proteinExistence type="predicted"/>
<dbReference type="GO" id="GO:1990189">
    <property type="term" value="F:protein N-terminal-serine acetyltransferase activity"/>
    <property type="evidence" value="ECO:0007669"/>
    <property type="project" value="TreeGrafter"/>
</dbReference>
<name>A0A853D125_9MICO</name>
<dbReference type="AlphaFoldDB" id="A0A853D125"/>
<feature type="region of interest" description="Disordered" evidence="1">
    <location>
        <begin position="177"/>
        <end position="199"/>
    </location>
</feature>
<dbReference type="InterPro" id="IPR051908">
    <property type="entry name" value="Ribosomal_N-acetyltransferase"/>
</dbReference>
<evidence type="ECO:0000256" key="1">
    <source>
        <dbReference type="SAM" id="MobiDB-lite"/>
    </source>
</evidence>
<dbReference type="InterPro" id="IPR016181">
    <property type="entry name" value="Acyl_CoA_acyltransferase"/>
</dbReference>
<dbReference type="PANTHER" id="PTHR43441:SF10">
    <property type="entry name" value="ACETYLTRANSFERASE"/>
    <property type="match status" value="1"/>
</dbReference>
<comment type="caution">
    <text evidence="3">The sequence shown here is derived from an EMBL/GenBank/DDBJ whole genome shotgun (WGS) entry which is preliminary data.</text>
</comment>
<organism evidence="3 4">
    <name type="scientific">Leifsonia shinshuensis</name>
    <dbReference type="NCBI Taxonomy" id="150026"/>
    <lineage>
        <taxon>Bacteria</taxon>
        <taxon>Bacillati</taxon>
        <taxon>Actinomycetota</taxon>
        <taxon>Actinomycetes</taxon>
        <taxon>Micrococcales</taxon>
        <taxon>Microbacteriaceae</taxon>
        <taxon>Leifsonia</taxon>
    </lineage>
</organism>
<dbReference type="Gene3D" id="3.40.630.30">
    <property type="match status" value="1"/>
</dbReference>
<sequence>MAPAPVELAGGPVVLSAPVEADIDRIAEFCRDPEIAAWTTVPSPYERADAEKFVAGIVPDGWASGRECTWALRDAQTRLLHGMIGLHHLHDGEGEIGFWLSAGARGRGWMAAAVDVVLDYAFDASAGLGLQRVVWHAFAGNAASAAVARRAGFQWEGVARLGAPHRGVRRDDWQAALLPGDPRQPADGWPAFTSAQAAR</sequence>
<dbReference type="SUPFAM" id="SSF55729">
    <property type="entry name" value="Acyl-CoA N-acyltransferases (Nat)"/>
    <property type="match status" value="1"/>
</dbReference>
<dbReference type="GO" id="GO:0005737">
    <property type="term" value="C:cytoplasm"/>
    <property type="evidence" value="ECO:0007669"/>
    <property type="project" value="TreeGrafter"/>
</dbReference>
<dbReference type="PANTHER" id="PTHR43441">
    <property type="entry name" value="RIBOSOMAL-PROTEIN-SERINE ACETYLTRANSFERASE"/>
    <property type="match status" value="1"/>
</dbReference>
<reference evidence="3 4" key="1">
    <citation type="submission" date="2020-07" db="EMBL/GenBank/DDBJ databases">
        <title>Sequencing the genomes of 1000 actinobacteria strains.</title>
        <authorList>
            <person name="Klenk H.-P."/>
        </authorList>
    </citation>
    <scope>NUCLEOTIDE SEQUENCE [LARGE SCALE GENOMIC DNA]</scope>
    <source>
        <strain evidence="3 4">DSM 15165</strain>
    </source>
</reference>
<protein>
    <submittedName>
        <fullName evidence="3">RimJ/RimL family protein N-acetyltransferase</fullName>
    </submittedName>
</protein>
<dbReference type="RefSeq" id="WP_179607718.1">
    <property type="nucleotide sequence ID" value="NZ_BAABEH010000001.1"/>
</dbReference>
<gene>
    <name evidence="3" type="ORF">HNR13_003411</name>
</gene>
<accession>A0A853D125</accession>
<dbReference type="PROSITE" id="PS51186">
    <property type="entry name" value="GNAT"/>
    <property type="match status" value="1"/>
</dbReference>
<feature type="domain" description="N-acetyltransferase" evidence="2">
    <location>
        <begin position="13"/>
        <end position="184"/>
    </location>
</feature>
<dbReference type="EMBL" id="JACCFL010000001">
    <property type="protein sequence ID" value="NYJ25124.1"/>
    <property type="molecule type" value="Genomic_DNA"/>
</dbReference>
<dbReference type="Pfam" id="PF13302">
    <property type="entry name" value="Acetyltransf_3"/>
    <property type="match status" value="1"/>
</dbReference>
<dbReference type="InterPro" id="IPR000182">
    <property type="entry name" value="GNAT_dom"/>
</dbReference>
<evidence type="ECO:0000259" key="2">
    <source>
        <dbReference type="PROSITE" id="PS51186"/>
    </source>
</evidence>
<evidence type="ECO:0000313" key="4">
    <source>
        <dbReference type="Proteomes" id="UP000578352"/>
    </source>
</evidence>
<dbReference type="Proteomes" id="UP000578352">
    <property type="component" value="Unassembled WGS sequence"/>
</dbReference>
<keyword evidence="3" id="KW-0808">Transferase</keyword>
<evidence type="ECO:0000313" key="3">
    <source>
        <dbReference type="EMBL" id="NYJ25124.1"/>
    </source>
</evidence>